<dbReference type="PANTHER" id="PTHR12858">
    <property type="entry name" value="RIBOSOME BIOGENESIS PROTEIN"/>
    <property type="match status" value="1"/>
</dbReference>
<dbReference type="GO" id="GO:0000479">
    <property type="term" value="P:endonucleolytic cleavage of tricistronic rRNA transcript (SSU-rRNA, 5.8S rRNA, LSU-rRNA)"/>
    <property type="evidence" value="ECO:0007669"/>
    <property type="project" value="TreeGrafter"/>
</dbReference>
<dbReference type="GO" id="GO:0003924">
    <property type="term" value="F:GTPase activity"/>
    <property type="evidence" value="ECO:0007669"/>
    <property type="project" value="TreeGrafter"/>
</dbReference>
<dbReference type="GO" id="GO:0005525">
    <property type="term" value="F:GTP binding"/>
    <property type="evidence" value="ECO:0007669"/>
    <property type="project" value="TreeGrafter"/>
</dbReference>
<dbReference type="EMBL" id="CABIJS010000388">
    <property type="protein sequence ID" value="VUZ50698.1"/>
    <property type="molecule type" value="Genomic_DNA"/>
</dbReference>
<keyword evidence="5" id="KW-1185">Reference proteome</keyword>
<name>A0A564YVI4_HYMDI</name>
<gene>
    <name evidence="4" type="ORF">WMSIL1_LOCUS9586</name>
</gene>
<dbReference type="InterPro" id="IPR039761">
    <property type="entry name" value="Bms1/Tsr1"/>
</dbReference>
<feature type="non-terminal residue" evidence="4">
    <location>
        <position position="814"/>
    </location>
</feature>
<feature type="compositionally biased region" description="Acidic residues" evidence="1">
    <location>
        <begin position="536"/>
        <end position="549"/>
    </location>
</feature>
<dbReference type="GO" id="GO:0000462">
    <property type="term" value="P:maturation of SSU-rRNA from tricistronic rRNA transcript (SSU-rRNA, 5.8S rRNA, LSU-rRNA)"/>
    <property type="evidence" value="ECO:0007669"/>
    <property type="project" value="TreeGrafter"/>
</dbReference>
<organism evidence="4 5">
    <name type="scientific">Hymenolepis diminuta</name>
    <name type="common">Rat tapeworm</name>
    <dbReference type="NCBI Taxonomy" id="6216"/>
    <lineage>
        <taxon>Eukaryota</taxon>
        <taxon>Metazoa</taxon>
        <taxon>Spiralia</taxon>
        <taxon>Lophotrochozoa</taxon>
        <taxon>Platyhelminthes</taxon>
        <taxon>Cestoda</taxon>
        <taxon>Eucestoda</taxon>
        <taxon>Cyclophyllidea</taxon>
        <taxon>Hymenolepididae</taxon>
        <taxon>Hymenolepis</taxon>
    </lineage>
</organism>
<dbReference type="GO" id="GO:0005634">
    <property type="term" value="C:nucleus"/>
    <property type="evidence" value="ECO:0007669"/>
    <property type="project" value="InterPro"/>
</dbReference>
<dbReference type="GO" id="GO:0034511">
    <property type="term" value="F:U3 snoRNA binding"/>
    <property type="evidence" value="ECO:0007669"/>
    <property type="project" value="TreeGrafter"/>
</dbReference>
<evidence type="ECO:0000259" key="2">
    <source>
        <dbReference type="SMART" id="SM00785"/>
    </source>
</evidence>
<dbReference type="AlphaFoldDB" id="A0A564YVI4"/>
<feature type="compositionally biased region" description="Basic and acidic residues" evidence="1">
    <location>
        <begin position="508"/>
        <end position="518"/>
    </location>
</feature>
<protein>
    <recommendedName>
        <fullName evidence="6">Ribosome biogenesis protein BMS1/TSR1 C-terminal domain-containing protein</fullName>
    </recommendedName>
</protein>
<dbReference type="Pfam" id="PF04950">
    <property type="entry name" value="RIBIOP_C"/>
    <property type="match status" value="1"/>
</dbReference>
<feature type="compositionally biased region" description="Acidic residues" evidence="1">
    <location>
        <begin position="331"/>
        <end position="343"/>
    </location>
</feature>
<feature type="region of interest" description="Disordered" evidence="1">
    <location>
        <begin position="296"/>
        <end position="352"/>
    </location>
</feature>
<feature type="domain" description="Ribosome biogenesis protein BMS1/TSR1 C-terminal" evidence="3">
    <location>
        <begin position="558"/>
        <end position="814"/>
    </location>
</feature>
<feature type="domain" description="AARP2CN" evidence="2">
    <location>
        <begin position="84"/>
        <end position="173"/>
    </location>
</feature>
<dbReference type="InterPro" id="IPR012948">
    <property type="entry name" value="AARP2CN"/>
</dbReference>
<feature type="compositionally biased region" description="Basic and acidic residues" evidence="1">
    <location>
        <begin position="550"/>
        <end position="560"/>
    </location>
</feature>
<reference evidence="4 5" key="1">
    <citation type="submission" date="2019-07" db="EMBL/GenBank/DDBJ databases">
        <authorList>
            <person name="Jastrzebski P J."/>
            <person name="Paukszto L."/>
            <person name="Jastrzebski P J."/>
        </authorList>
    </citation>
    <scope>NUCLEOTIDE SEQUENCE [LARGE SCALE GENOMIC DNA]</scope>
    <source>
        <strain evidence="4 5">WMS-il1</strain>
    </source>
</reference>
<feature type="region of interest" description="Disordered" evidence="1">
    <location>
        <begin position="499"/>
        <end position="560"/>
    </location>
</feature>
<proteinExistence type="predicted"/>
<sequence length="814" mass="92625">MYHFEFINMLQVHGMPRVIPVLNHLDEFKQSSSSRAIRKRIKQRLWTDLSAKIFLLSRFMKKKFHQRKKEVDDNEIDGEYMQAEIQRLARLMVVKVPRPSDWRNGHPYMLVDRLEDVTNPRILSGDEKASRTISLYGYVRGAPIEATFSNPLVHIPGLGDFTVAECTRQEDPCPAPSQSIMMSESKEEALEAKLKKRLSEGERRLYAPMSNIGGVLFDRDATYIDIGGSHHLGGGRLTSGRVHIIGAEEADLAKARKLLSADGHGLDERLEHDHRVQMLTDAPLLAPDALDTIEEVSSSEEEVEEDSDSESDYGDGKGSVQMFEDTTLPNSDEEFIDIDDNDNDKEVSSRDSDLEELKKSKIKFEFDRRHQELKNAFDNLEWQETSSGRKNWKRIIYNSDNKSTVDIAAASDSLMGDMFRVSTVTDDKSAQADTDDVTLPRNSTVSIDWSSAFHLRHLIANRFSTGEYNATEDAKTLLDADIEAQRTLTALEAQKMAKAAGSHVQYKPQDKEGQRGGDEYDEMSDSEDVSFNIDGGMDEEGEEDEEEEKYTDHTEEFEKSLLRPTKREKILEKRRRHKELFEKLYEAAQRGSGTKDGESATAHYDKVLAKREAQEQLNREVLQQLPPGVREKVEGVSVGSYVRLQITGVPYQFIANFDPRQPLIVGGMVKGEEAKAFIHARFQAHRWLKRVLKSNDPITVSVGWRRYQTIGVYSKEEHNFRKRYLKYALGHEYCHMTFYGPVVPAKTGVVAFVNSTWREQTDTSASPRFRIAGTGSVTDCNESFQIMKKLKLIGHPYKIFSKTAFIRGMFNSEL</sequence>
<evidence type="ECO:0000256" key="1">
    <source>
        <dbReference type="SAM" id="MobiDB-lite"/>
    </source>
</evidence>
<dbReference type="InterPro" id="IPR007034">
    <property type="entry name" value="BMS1_TSR1_C"/>
</dbReference>
<feature type="compositionally biased region" description="Acidic residues" evidence="1">
    <location>
        <begin position="519"/>
        <end position="528"/>
    </location>
</feature>
<evidence type="ECO:0000259" key="3">
    <source>
        <dbReference type="SMART" id="SM01362"/>
    </source>
</evidence>
<evidence type="ECO:0000313" key="4">
    <source>
        <dbReference type="EMBL" id="VUZ50698.1"/>
    </source>
</evidence>
<dbReference type="Proteomes" id="UP000321570">
    <property type="component" value="Unassembled WGS sequence"/>
</dbReference>
<accession>A0A564YVI4</accession>
<dbReference type="SMART" id="SM01362">
    <property type="entry name" value="DUF663"/>
    <property type="match status" value="1"/>
</dbReference>
<dbReference type="PANTHER" id="PTHR12858:SF2">
    <property type="entry name" value="RIBOSOME BIOGENESIS PROTEIN BMS1 HOMOLOG"/>
    <property type="match status" value="1"/>
</dbReference>
<feature type="compositionally biased region" description="Acidic residues" evidence="1">
    <location>
        <begin position="296"/>
        <end position="313"/>
    </location>
</feature>
<dbReference type="GO" id="GO:0030686">
    <property type="term" value="C:90S preribosome"/>
    <property type="evidence" value="ECO:0007669"/>
    <property type="project" value="TreeGrafter"/>
</dbReference>
<dbReference type="SMART" id="SM00785">
    <property type="entry name" value="AARP2CN"/>
    <property type="match status" value="1"/>
</dbReference>
<evidence type="ECO:0008006" key="6">
    <source>
        <dbReference type="Google" id="ProtNLM"/>
    </source>
</evidence>
<dbReference type="Pfam" id="PF08142">
    <property type="entry name" value="AARP2CN"/>
    <property type="match status" value="1"/>
</dbReference>
<evidence type="ECO:0000313" key="5">
    <source>
        <dbReference type="Proteomes" id="UP000321570"/>
    </source>
</evidence>